<dbReference type="SUPFAM" id="SSF51182">
    <property type="entry name" value="RmlC-like cupins"/>
    <property type="match status" value="1"/>
</dbReference>
<name>A0A5J5GJ73_9BACL</name>
<dbReference type="Proteomes" id="UP000367750">
    <property type="component" value="Unassembled WGS sequence"/>
</dbReference>
<dbReference type="OrthoDB" id="9791615at2"/>
<dbReference type="InterPro" id="IPR014710">
    <property type="entry name" value="RmlC-like_jellyroll"/>
</dbReference>
<keyword evidence="6" id="KW-1185">Reference proteome</keyword>
<dbReference type="SMART" id="SM00342">
    <property type="entry name" value="HTH_ARAC"/>
    <property type="match status" value="1"/>
</dbReference>
<reference evidence="5 6" key="1">
    <citation type="submission" date="2019-09" db="EMBL/GenBank/DDBJ databases">
        <title>Bacillus ochoae sp. nov., Paenibacillus whitsoniae sp. nov., Paenibacillus spiritus sp. nov. Isolated from the Mars Exploration Rover during spacecraft assembly.</title>
        <authorList>
            <person name="Seuylemezian A."/>
            <person name="Vaishampayan P."/>
        </authorList>
    </citation>
    <scope>NUCLEOTIDE SEQUENCE [LARGE SCALE GENOMIC DNA]</scope>
    <source>
        <strain evidence="5 6">MER_111</strain>
    </source>
</reference>
<evidence type="ECO:0000256" key="2">
    <source>
        <dbReference type="ARBA" id="ARBA00023125"/>
    </source>
</evidence>
<dbReference type="PANTHER" id="PTHR43280">
    <property type="entry name" value="ARAC-FAMILY TRANSCRIPTIONAL REGULATOR"/>
    <property type="match status" value="1"/>
</dbReference>
<dbReference type="InterPro" id="IPR013096">
    <property type="entry name" value="Cupin_2"/>
</dbReference>
<dbReference type="InterPro" id="IPR009057">
    <property type="entry name" value="Homeodomain-like_sf"/>
</dbReference>
<evidence type="ECO:0000256" key="1">
    <source>
        <dbReference type="ARBA" id="ARBA00023015"/>
    </source>
</evidence>
<evidence type="ECO:0000259" key="4">
    <source>
        <dbReference type="PROSITE" id="PS01124"/>
    </source>
</evidence>
<dbReference type="InterPro" id="IPR020449">
    <property type="entry name" value="Tscrpt_reg_AraC-type_HTH"/>
</dbReference>
<dbReference type="Gene3D" id="2.60.120.10">
    <property type="entry name" value="Jelly Rolls"/>
    <property type="match status" value="1"/>
</dbReference>
<gene>
    <name evidence="5" type="ORF">F4V43_03370</name>
</gene>
<dbReference type="AlphaFoldDB" id="A0A5J5GJ73"/>
<organism evidence="5 6">
    <name type="scientific">Paenibacillus spiritus</name>
    <dbReference type="NCBI Taxonomy" id="2496557"/>
    <lineage>
        <taxon>Bacteria</taxon>
        <taxon>Bacillati</taxon>
        <taxon>Bacillota</taxon>
        <taxon>Bacilli</taxon>
        <taxon>Bacillales</taxon>
        <taxon>Paenibacillaceae</taxon>
        <taxon>Paenibacillus</taxon>
    </lineage>
</organism>
<dbReference type="PROSITE" id="PS01124">
    <property type="entry name" value="HTH_ARAC_FAMILY_2"/>
    <property type="match status" value="1"/>
</dbReference>
<evidence type="ECO:0000313" key="6">
    <source>
        <dbReference type="Proteomes" id="UP000367750"/>
    </source>
</evidence>
<dbReference type="PANTHER" id="PTHR43280:SF2">
    <property type="entry name" value="HTH-TYPE TRANSCRIPTIONAL REGULATOR EXSA"/>
    <property type="match status" value="1"/>
</dbReference>
<sequence>MNSNDFTIFGRRIHMEHSKNGGCCLCGAERAGTSERVFPIRLIHVHPPEPVLMPHQREEQMEWIAVAKGRFRVQIGASSRELGAGEAAFVPSGQLHAALPEEEDSELYAVVFGKELLGSGTAAGAVEAQELRLRLLPDSEAELPVFYEEGQEATRQVRECLDRIIQSCQSRPAGYEKLVRGNLLSSLGLASQQAGRRRPRQPERPEGAVQPLLVYLSEHYREPISIAQAARICCVTPNYLCNLFKRATGSTMVEYINMLRIHEASRLLRLRRMTVQEVALQVGYSSLTYFGRVFRRIKHMTPTEYVRSLRAGACNE</sequence>
<feature type="domain" description="HTH araC/xylS-type" evidence="4">
    <location>
        <begin position="210"/>
        <end position="308"/>
    </location>
</feature>
<accession>A0A5J5GJ73</accession>
<proteinExistence type="predicted"/>
<dbReference type="InterPro" id="IPR018060">
    <property type="entry name" value="HTH_AraC"/>
</dbReference>
<evidence type="ECO:0000256" key="3">
    <source>
        <dbReference type="ARBA" id="ARBA00023163"/>
    </source>
</evidence>
<dbReference type="Gene3D" id="1.10.10.60">
    <property type="entry name" value="Homeodomain-like"/>
    <property type="match status" value="2"/>
</dbReference>
<dbReference type="EMBL" id="VYKK01000004">
    <property type="protein sequence ID" value="KAA9007544.1"/>
    <property type="molecule type" value="Genomic_DNA"/>
</dbReference>
<evidence type="ECO:0000313" key="5">
    <source>
        <dbReference type="EMBL" id="KAA9007544.1"/>
    </source>
</evidence>
<dbReference type="Pfam" id="PF07883">
    <property type="entry name" value="Cupin_2"/>
    <property type="match status" value="1"/>
</dbReference>
<dbReference type="SUPFAM" id="SSF46689">
    <property type="entry name" value="Homeodomain-like"/>
    <property type="match status" value="2"/>
</dbReference>
<dbReference type="GO" id="GO:0043565">
    <property type="term" value="F:sequence-specific DNA binding"/>
    <property type="evidence" value="ECO:0007669"/>
    <property type="project" value="InterPro"/>
</dbReference>
<keyword evidence="1" id="KW-0805">Transcription regulation</keyword>
<dbReference type="GO" id="GO:0003700">
    <property type="term" value="F:DNA-binding transcription factor activity"/>
    <property type="evidence" value="ECO:0007669"/>
    <property type="project" value="InterPro"/>
</dbReference>
<dbReference type="PRINTS" id="PR00032">
    <property type="entry name" value="HTHARAC"/>
</dbReference>
<keyword evidence="3" id="KW-0804">Transcription</keyword>
<keyword evidence="2" id="KW-0238">DNA-binding</keyword>
<dbReference type="InterPro" id="IPR011051">
    <property type="entry name" value="RmlC_Cupin_sf"/>
</dbReference>
<dbReference type="Pfam" id="PF12833">
    <property type="entry name" value="HTH_18"/>
    <property type="match status" value="1"/>
</dbReference>
<protein>
    <submittedName>
        <fullName evidence="5">AraC family transcriptional regulator</fullName>
    </submittedName>
</protein>
<comment type="caution">
    <text evidence="5">The sequence shown here is derived from an EMBL/GenBank/DDBJ whole genome shotgun (WGS) entry which is preliminary data.</text>
</comment>